<keyword evidence="2" id="KW-0808">Transferase</keyword>
<dbReference type="InterPro" id="IPR029044">
    <property type="entry name" value="Nucleotide-diphossugar_trans"/>
</dbReference>
<dbReference type="AlphaFoldDB" id="A0A437GVE9"/>
<dbReference type="GO" id="GO:0016740">
    <property type="term" value="F:transferase activity"/>
    <property type="evidence" value="ECO:0007669"/>
    <property type="project" value="UniProtKB-KW"/>
</dbReference>
<dbReference type="Proteomes" id="UP000283003">
    <property type="component" value="Unassembled WGS sequence"/>
</dbReference>
<dbReference type="EMBL" id="RXOL01000007">
    <property type="protein sequence ID" value="RVQ65479.1"/>
    <property type="molecule type" value="Genomic_DNA"/>
</dbReference>
<dbReference type="PANTHER" id="PTHR43179:SF7">
    <property type="entry name" value="RHAMNOSYLTRANSFERASE WBBL"/>
    <property type="match status" value="1"/>
</dbReference>
<dbReference type="Gene3D" id="3.90.550.10">
    <property type="entry name" value="Spore Coat Polysaccharide Biosynthesis Protein SpsA, Chain A"/>
    <property type="match status" value="1"/>
</dbReference>
<evidence type="ECO:0000313" key="3">
    <source>
        <dbReference type="Proteomes" id="UP000283003"/>
    </source>
</evidence>
<accession>A0A437GVE9</accession>
<gene>
    <name evidence="2" type="ORF">EKN06_13155</name>
</gene>
<reference evidence="2 3" key="1">
    <citation type="submission" date="2018-12" db="EMBL/GenBank/DDBJ databases">
        <title>Croceicoccus ponticola sp. nov., a lipolytic bacterium isolated from seawater.</title>
        <authorList>
            <person name="Yoon J.-H."/>
        </authorList>
    </citation>
    <scope>NUCLEOTIDE SEQUENCE [LARGE SCALE GENOMIC DNA]</scope>
    <source>
        <strain evidence="2 3">GM-16</strain>
    </source>
</reference>
<name>A0A437GVE9_9SPHN</name>
<keyword evidence="3" id="KW-1185">Reference proteome</keyword>
<proteinExistence type="predicted"/>
<organism evidence="2 3">
    <name type="scientific">Croceicoccus ponticola</name>
    <dbReference type="NCBI Taxonomy" id="2217664"/>
    <lineage>
        <taxon>Bacteria</taxon>
        <taxon>Pseudomonadati</taxon>
        <taxon>Pseudomonadota</taxon>
        <taxon>Alphaproteobacteria</taxon>
        <taxon>Sphingomonadales</taxon>
        <taxon>Erythrobacteraceae</taxon>
        <taxon>Croceicoccus</taxon>
    </lineage>
</organism>
<dbReference type="PANTHER" id="PTHR43179">
    <property type="entry name" value="RHAMNOSYLTRANSFERASE WBBL"/>
    <property type="match status" value="1"/>
</dbReference>
<dbReference type="InterPro" id="IPR001173">
    <property type="entry name" value="Glyco_trans_2-like"/>
</dbReference>
<comment type="caution">
    <text evidence="2">The sequence shown here is derived from an EMBL/GenBank/DDBJ whole genome shotgun (WGS) entry which is preliminary data.</text>
</comment>
<feature type="domain" description="Glycosyltransferase 2-like" evidence="1">
    <location>
        <begin position="55"/>
        <end position="213"/>
    </location>
</feature>
<dbReference type="CDD" id="cd00761">
    <property type="entry name" value="Glyco_tranf_GTA_type"/>
    <property type="match status" value="1"/>
</dbReference>
<sequence>MIHVLNFSKRSKRSKLSWKRSIAGLLTGRRIAIMRSEALAPMTERPMQSEPSDVTVVIPAYGQSPHLRSVLEALRRQTCTPDLIVVSHSADADPTPWIESEFPEVVILHSPTRLYAGAARNRGVAMAMTEFVAFCDCDVLPADNWLKNLRMAICEGENRFVVGAVGIAETGGYWGTTNWHCEFSEQAPWRPAGEQNGGASCNMMVRRSDFEKVGGFDGSQRIGEDTLLLRNLRNLGLKQYLNPDAVVGHYNLTGIRLFSQHQYNHGLYFSNVRKKVEMPGSALVRHPPLAALLFAPKAAVVLRRMAQDRGGRVARILRYGPGVLLGSLIFAAGALRGSIGK</sequence>
<dbReference type="OrthoDB" id="6653642at2"/>
<dbReference type="Pfam" id="PF00535">
    <property type="entry name" value="Glycos_transf_2"/>
    <property type="match status" value="1"/>
</dbReference>
<evidence type="ECO:0000259" key="1">
    <source>
        <dbReference type="Pfam" id="PF00535"/>
    </source>
</evidence>
<evidence type="ECO:0000313" key="2">
    <source>
        <dbReference type="EMBL" id="RVQ65479.1"/>
    </source>
</evidence>
<protein>
    <submittedName>
        <fullName evidence="2">Glycosyltransferase family 2 protein</fullName>
    </submittedName>
</protein>
<dbReference type="SUPFAM" id="SSF53448">
    <property type="entry name" value="Nucleotide-diphospho-sugar transferases"/>
    <property type="match status" value="1"/>
</dbReference>